<organism evidence="1 2">
    <name type="scientific">Riemerella anatipestifer (strain ATCC 11845 / DSM 15868 / JCM 9532 / NCTC 11014)</name>
    <dbReference type="NCBI Taxonomy" id="693978"/>
    <lineage>
        <taxon>Bacteria</taxon>
        <taxon>Pseudomonadati</taxon>
        <taxon>Bacteroidota</taxon>
        <taxon>Flavobacteriia</taxon>
        <taxon>Flavobacteriales</taxon>
        <taxon>Weeksellaceae</taxon>
        <taxon>Riemerella</taxon>
    </lineage>
</organism>
<dbReference type="GeneID" id="93718732"/>
<dbReference type="EMBL" id="CP003388">
    <property type="protein sequence ID" value="AFD56789.1"/>
    <property type="molecule type" value="Genomic_DNA"/>
</dbReference>
<sequence length="187" mass="22089">MNIEILTIIPTSGQFEEVHFGENFNYSLWVDFNISRENHWVGCFSREYENGLDKVLYNDNNKTCCVIAGGKCYLLNFENKNLMFETDEYPIVQSLVQTSEYYFFGSFYSVYILDKNGLIKEIEPDIMVDGIYLEYQKRGKIIGKVDSAENQYKKPLDISIDIEKLEFDPYIEIEKPKFNLLKRIFRK</sequence>
<dbReference type="PATRIC" id="fig|693978.17.peg.1897"/>
<evidence type="ECO:0000313" key="2">
    <source>
        <dbReference type="Proteomes" id="UP000010093"/>
    </source>
</evidence>
<dbReference type="KEGG" id="ran:Riean_1620"/>
<dbReference type="AlphaFoldDB" id="E4TDB8"/>
<reference evidence="1 2" key="1">
    <citation type="journal article" date="2012" name="J. Bacteriol.">
        <title>Complete genome sequence of Riemerella anatipestifer reference strain.</title>
        <authorList>
            <person name="Wang X."/>
            <person name="Zhu D."/>
            <person name="Wang M."/>
            <person name="Cheng A."/>
            <person name="Jia R."/>
            <person name="Zhou Y."/>
            <person name="Chen Z."/>
            <person name="Luo Q."/>
            <person name="Liu F."/>
            <person name="Wang Y."/>
            <person name="Chen X.Y."/>
        </authorList>
    </citation>
    <scope>NUCLEOTIDE SEQUENCE [LARGE SCALE GENOMIC DNA]</scope>
    <source>
        <strain evidence="2">DSM 15868</strain>
    </source>
</reference>
<dbReference type="KEGG" id="rai:RA0C_1916"/>
<evidence type="ECO:0000313" key="1">
    <source>
        <dbReference type="EMBL" id="AFD56789.1"/>
    </source>
</evidence>
<dbReference type="HOGENOM" id="CLU_124453_0_0_10"/>
<gene>
    <name evidence="1" type="ORF">RA0C_1916</name>
</gene>
<dbReference type="RefSeq" id="WP_004919614.1">
    <property type="nucleotide sequence ID" value="NC_014738.1"/>
</dbReference>
<proteinExistence type="predicted"/>
<protein>
    <submittedName>
        <fullName evidence="1">Uncharacterized protein</fullName>
    </submittedName>
</protein>
<dbReference type="Proteomes" id="UP000010093">
    <property type="component" value="Chromosome"/>
</dbReference>
<accession>E4TDB8</accession>
<name>E4TDB8_RIEAD</name>